<evidence type="ECO:0000313" key="6">
    <source>
        <dbReference type="Proteomes" id="UP000242999"/>
    </source>
</evidence>
<gene>
    <name evidence="5" type="ORF">SAMN05421831_103129</name>
</gene>
<dbReference type="EMBL" id="FNYH01000003">
    <property type="protein sequence ID" value="SEI51532.1"/>
    <property type="molecule type" value="Genomic_DNA"/>
</dbReference>
<dbReference type="Pfam" id="PF08014">
    <property type="entry name" value="MATCAP"/>
    <property type="match status" value="1"/>
</dbReference>
<dbReference type="OrthoDB" id="9785840at2"/>
<keyword evidence="4" id="KW-0482">Metalloprotease</keyword>
<proteinExistence type="predicted"/>
<comment type="cofactor">
    <cofactor evidence="1">
        <name>Zn(2+)</name>
        <dbReference type="ChEBI" id="CHEBI:29105"/>
    </cofactor>
</comment>
<organism evidence="5 6">
    <name type="scientific">Allopseudospirillum japonicum</name>
    <dbReference type="NCBI Taxonomy" id="64971"/>
    <lineage>
        <taxon>Bacteria</taxon>
        <taxon>Pseudomonadati</taxon>
        <taxon>Pseudomonadota</taxon>
        <taxon>Gammaproteobacteria</taxon>
        <taxon>Oceanospirillales</taxon>
        <taxon>Oceanospirillaceae</taxon>
        <taxon>Allopseudospirillum</taxon>
    </lineage>
</organism>
<name>A0A1H6RK12_9GAMM</name>
<evidence type="ECO:0000256" key="1">
    <source>
        <dbReference type="ARBA" id="ARBA00001947"/>
    </source>
</evidence>
<keyword evidence="3" id="KW-0378">Hydrolase</keyword>
<dbReference type="SMART" id="SM01154">
    <property type="entry name" value="DUF1704"/>
    <property type="match status" value="1"/>
</dbReference>
<dbReference type="Proteomes" id="UP000242999">
    <property type="component" value="Unassembled WGS sequence"/>
</dbReference>
<dbReference type="AlphaFoldDB" id="A0A1H6RK12"/>
<dbReference type="STRING" id="64971.SAMN05421831_103129"/>
<evidence type="ECO:0000313" key="5">
    <source>
        <dbReference type="EMBL" id="SEI51532.1"/>
    </source>
</evidence>
<dbReference type="InterPro" id="IPR012656">
    <property type="entry name" value="CHP02421_QEGLA"/>
</dbReference>
<keyword evidence="2" id="KW-0645">Protease</keyword>
<dbReference type="PANTHER" id="PTHR31817">
    <property type="match status" value="1"/>
</dbReference>
<dbReference type="GO" id="GO:0080164">
    <property type="term" value="P:regulation of nitric oxide metabolic process"/>
    <property type="evidence" value="ECO:0007669"/>
    <property type="project" value="TreeGrafter"/>
</dbReference>
<evidence type="ECO:0008006" key="7">
    <source>
        <dbReference type="Google" id="ProtNLM"/>
    </source>
</evidence>
<accession>A0A1H6RK12</accession>
<protein>
    <recommendedName>
        <fullName evidence="7">Flavohemoglobin expression-modulating QEGLA motif protein</fullName>
    </recommendedName>
</protein>
<dbReference type="NCBIfam" id="TIGR02421">
    <property type="entry name" value="QEGLA"/>
    <property type="match status" value="1"/>
</dbReference>
<evidence type="ECO:0000256" key="3">
    <source>
        <dbReference type="ARBA" id="ARBA00022801"/>
    </source>
</evidence>
<dbReference type="InterPro" id="IPR012548">
    <property type="entry name" value="MATCAP"/>
</dbReference>
<dbReference type="PANTHER" id="PTHR31817:SF0">
    <property type="entry name" value="CHROMOSOME UNDETERMINED SCAFFOLD_67, WHOLE GENOME SHOTGUN SEQUENCE"/>
    <property type="match status" value="1"/>
</dbReference>
<keyword evidence="6" id="KW-1185">Reference proteome</keyword>
<dbReference type="GO" id="GO:0008237">
    <property type="term" value="F:metallopeptidase activity"/>
    <property type="evidence" value="ECO:0007669"/>
    <property type="project" value="UniProtKB-KW"/>
</dbReference>
<evidence type="ECO:0000256" key="2">
    <source>
        <dbReference type="ARBA" id="ARBA00022670"/>
    </source>
</evidence>
<dbReference type="GO" id="GO:0006508">
    <property type="term" value="P:proteolysis"/>
    <property type="evidence" value="ECO:0007669"/>
    <property type="project" value="UniProtKB-KW"/>
</dbReference>
<reference evidence="6" key="1">
    <citation type="submission" date="2016-10" db="EMBL/GenBank/DDBJ databases">
        <authorList>
            <person name="Varghese N."/>
            <person name="Submissions S."/>
        </authorList>
    </citation>
    <scope>NUCLEOTIDE SEQUENCE [LARGE SCALE GENOMIC DNA]</scope>
    <source>
        <strain evidence="6">DSM 7165</strain>
    </source>
</reference>
<dbReference type="RefSeq" id="WP_093308784.1">
    <property type="nucleotide sequence ID" value="NZ_FNYH01000003.1"/>
</dbReference>
<sequence>MSSPSVSNLPKLEESLPVIDSARQAYLDQVKLLSDRIVKAQQPIRILDAINWDDSIKEHFFAHQCQQLPPVDQAYYQKRPLRFEPSPLKREFHDIEREITRTLGQLNPLANIMRRMCREYQTVIRMLEKRGTEDFADYAQELYGSSSDVFHAGDPTIAQLGEMVEETLSNLLEHQSMQEDARTIEAADAVAWLNARAQDAFPNAGVRVILDDGIASDAAAGNDYIKIRKGATFNLRDLEILEVHEGWVHLGTTLNGMSQPYCTFLSKGPPSATITQEGLAVLTEILTLRSGPRRLHKLISRVRAVTLAEQGANFCDVFHYLREHDLDAEQSYIVASRVFRGSTPTGAPFTKDITYIKGFILTYNYLRIAVAQGKLDRLPLLFLGKTVLEDMRVLADLVEEGTVVAPTFIPPYLKDCKGLATWLSFSRFIGNLNFSQLEADYGQII</sequence>
<evidence type="ECO:0000256" key="4">
    <source>
        <dbReference type="ARBA" id="ARBA00023049"/>
    </source>
</evidence>